<keyword evidence="2" id="KW-1185">Reference proteome</keyword>
<comment type="caution">
    <text evidence="1">The sequence shown here is derived from an EMBL/GenBank/DDBJ whole genome shotgun (WGS) entry which is preliminary data.</text>
</comment>
<dbReference type="AlphaFoldDB" id="A0AAD7CQ41"/>
<dbReference type="Proteomes" id="UP001221757">
    <property type="component" value="Unassembled WGS sequence"/>
</dbReference>
<name>A0AAD7CQ41_MYCRO</name>
<proteinExistence type="predicted"/>
<dbReference type="EMBL" id="JARKIE010000288">
    <property type="protein sequence ID" value="KAJ7657547.1"/>
    <property type="molecule type" value="Genomic_DNA"/>
</dbReference>
<reference evidence="1" key="1">
    <citation type="submission" date="2023-03" db="EMBL/GenBank/DDBJ databases">
        <title>Massive genome expansion in bonnet fungi (Mycena s.s.) driven by repeated elements and novel gene families across ecological guilds.</title>
        <authorList>
            <consortium name="Lawrence Berkeley National Laboratory"/>
            <person name="Harder C.B."/>
            <person name="Miyauchi S."/>
            <person name="Viragh M."/>
            <person name="Kuo A."/>
            <person name="Thoen E."/>
            <person name="Andreopoulos B."/>
            <person name="Lu D."/>
            <person name="Skrede I."/>
            <person name="Drula E."/>
            <person name="Henrissat B."/>
            <person name="Morin E."/>
            <person name="Kohler A."/>
            <person name="Barry K."/>
            <person name="LaButti K."/>
            <person name="Morin E."/>
            <person name="Salamov A."/>
            <person name="Lipzen A."/>
            <person name="Mereny Z."/>
            <person name="Hegedus B."/>
            <person name="Baldrian P."/>
            <person name="Stursova M."/>
            <person name="Weitz H."/>
            <person name="Taylor A."/>
            <person name="Grigoriev I.V."/>
            <person name="Nagy L.G."/>
            <person name="Martin F."/>
            <person name="Kauserud H."/>
        </authorList>
    </citation>
    <scope>NUCLEOTIDE SEQUENCE</scope>
    <source>
        <strain evidence="1">CBHHK067</strain>
    </source>
</reference>
<organism evidence="1 2">
    <name type="scientific">Mycena rosella</name>
    <name type="common">Pink bonnet</name>
    <name type="synonym">Agaricus rosellus</name>
    <dbReference type="NCBI Taxonomy" id="1033263"/>
    <lineage>
        <taxon>Eukaryota</taxon>
        <taxon>Fungi</taxon>
        <taxon>Dikarya</taxon>
        <taxon>Basidiomycota</taxon>
        <taxon>Agaricomycotina</taxon>
        <taxon>Agaricomycetes</taxon>
        <taxon>Agaricomycetidae</taxon>
        <taxon>Agaricales</taxon>
        <taxon>Marasmiineae</taxon>
        <taxon>Mycenaceae</taxon>
        <taxon>Mycena</taxon>
    </lineage>
</organism>
<accession>A0AAD7CQ41</accession>
<sequence>MHILFTLSRHPHLPPLCLRASRVIAVGPSIPSALRLSMHFPPFASCFVSPRVGPTRPLLHPPTPVPASPPDLPDLPLLLASVRVHLCLVSRRTCASKMSALRRASESSPRIPSASSPPLRTPLRVPPLPFSPPPHPLPRILRCTPALRLAPYAFPAPLLVRSFRVPHFFTFLSVSPTCFRRK</sequence>
<evidence type="ECO:0000313" key="2">
    <source>
        <dbReference type="Proteomes" id="UP001221757"/>
    </source>
</evidence>
<evidence type="ECO:0000313" key="1">
    <source>
        <dbReference type="EMBL" id="KAJ7657547.1"/>
    </source>
</evidence>
<protein>
    <submittedName>
        <fullName evidence="1">Uncharacterized protein</fullName>
    </submittedName>
</protein>
<gene>
    <name evidence="1" type="ORF">B0H17DRAFT_1213460</name>
</gene>